<feature type="domain" description="MADS-box" evidence="7">
    <location>
        <begin position="1"/>
        <end position="61"/>
    </location>
</feature>
<evidence type="ECO:0000256" key="1">
    <source>
        <dbReference type="ARBA" id="ARBA00004123"/>
    </source>
</evidence>
<dbReference type="InterPro" id="IPR002100">
    <property type="entry name" value="TF_MADSbox"/>
</dbReference>
<dbReference type="SUPFAM" id="SSF55455">
    <property type="entry name" value="SRF-like"/>
    <property type="match status" value="1"/>
</dbReference>
<evidence type="ECO:0000256" key="6">
    <source>
        <dbReference type="SAM" id="Coils"/>
    </source>
</evidence>
<dbReference type="EMBL" id="KJ002735">
    <property type="protein sequence ID" value="AHM92086.1"/>
    <property type="molecule type" value="mRNA"/>
</dbReference>
<dbReference type="EMBL" id="KJ715218">
    <property type="protein sequence ID" value="AJB29188.1"/>
    <property type="molecule type" value="Genomic_DNA"/>
</dbReference>
<protein>
    <submittedName>
        <fullName evidence="9">MADS-box protein 10</fullName>
    </submittedName>
    <submittedName>
        <fullName evidence="10">MADS10</fullName>
    </submittedName>
</protein>
<proteinExistence type="evidence at transcript level"/>
<keyword evidence="6" id="KW-0175">Coiled coil</keyword>
<dbReference type="PANTHER" id="PTHR48019">
    <property type="entry name" value="SERUM RESPONSE FACTOR HOMOLOG"/>
    <property type="match status" value="1"/>
</dbReference>
<feature type="coiled-coil region" evidence="6">
    <location>
        <begin position="113"/>
        <end position="176"/>
    </location>
</feature>
<dbReference type="GO" id="GO:0003700">
    <property type="term" value="F:DNA-binding transcription factor activity"/>
    <property type="evidence" value="ECO:0007669"/>
    <property type="project" value="InterPro"/>
</dbReference>
<dbReference type="CDD" id="cd00265">
    <property type="entry name" value="MADS_MEF2_like"/>
    <property type="match status" value="1"/>
</dbReference>
<accession>X2FB23</accession>
<dbReference type="InterPro" id="IPR033896">
    <property type="entry name" value="MEF2-like_N"/>
</dbReference>
<dbReference type="Pfam" id="PF00319">
    <property type="entry name" value="SRF-TF"/>
    <property type="match status" value="1"/>
</dbReference>
<keyword evidence="3" id="KW-0238">DNA-binding</keyword>
<dbReference type="GO" id="GO:0045944">
    <property type="term" value="P:positive regulation of transcription by RNA polymerase II"/>
    <property type="evidence" value="ECO:0007669"/>
    <property type="project" value="InterPro"/>
</dbReference>
<dbReference type="PROSITE" id="PS50066">
    <property type="entry name" value="MADS_BOX_2"/>
    <property type="match status" value="1"/>
</dbReference>
<dbReference type="FunFam" id="3.40.1810.10:FF:000003">
    <property type="entry name" value="MADS-box transcription factor MADS-MC"/>
    <property type="match status" value="1"/>
</dbReference>
<gene>
    <name evidence="10" type="primary">MADS10</name>
</gene>
<evidence type="ECO:0000313" key="10">
    <source>
        <dbReference type="EMBL" id="AJB29188.1"/>
    </source>
</evidence>
<sequence length="215" mass="24936">MRKGKVQLKRIENKINRQVTFSKRRSGLLKKAHEISILCDVELALIIFSSRGKLYEFSSENCMDRILERYEKYRLAERAVLVNESRTQENFLHEYGYLQNNHLLGKKLDTLSLKELQQLEQQLETSLKQIRSQMNHQLLDSIAELQTKENSLLEQKTLLKEKIIESENILKELQQMTPNEQSQALASSSTPPTVSYINIGTFYLECNSQKCPSGV</sequence>
<dbReference type="GO" id="GO:0000977">
    <property type="term" value="F:RNA polymerase II transcription regulatory region sequence-specific DNA binding"/>
    <property type="evidence" value="ECO:0007669"/>
    <property type="project" value="InterPro"/>
</dbReference>
<dbReference type="InterPro" id="IPR050142">
    <property type="entry name" value="MADS-box/MEF2_TF"/>
</dbReference>
<name>X2FB23_9ASPA</name>
<dbReference type="InterPro" id="IPR002487">
    <property type="entry name" value="TF_Kbox"/>
</dbReference>
<keyword evidence="5" id="KW-0539">Nucleus</keyword>
<dbReference type="Pfam" id="PF01486">
    <property type="entry name" value="K-box"/>
    <property type="match status" value="1"/>
</dbReference>
<dbReference type="InterPro" id="IPR036879">
    <property type="entry name" value="TF_MADSbox_sf"/>
</dbReference>
<evidence type="ECO:0000259" key="8">
    <source>
        <dbReference type="PROSITE" id="PS51297"/>
    </source>
</evidence>
<dbReference type="GO" id="GO:0005634">
    <property type="term" value="C:nucleus"/>
    <property type="evidence" value="ECO:0007669"/>
    <property type="project" value="UniProtKB-SubCell"/>
</dbReference>
<evidence type="ECO:0000256" key="4">
    <source>
        <dbReference type="ARBA" id="ARBA00023163"/>
    </source>
</evidence>
<dbReference type="PROSITE" id="PS51297">
    <property type="entry name" value="K_BOX"/>
    <property type="match status" value="1"/>
</dbReference>
<evidence type="ECO:0000256" key="3">
    <source>
        <dbReference type="ARBA" id="ARBA00023125"/>
    </source>
</evidence>
<dbReference type="SMART" id="SM00432">
    <property type="entry name" value="MADS"/>
    <property type="match status" value="1"/>
</dbReference>
<organism evidence="9">
    <name type="scientific">Erycina pusilla</name>
    <dbReference type="NCBI Taxonomy" id="154679"/>
    <lineage>
        <taxon>Eukaryota</taxon>
        <taxon>Viridiplantae</taxon>
        <taxon>Streptophyta</taxon>
        <taxon>Embryophyta</taxon>
        <taxon>Tracheophyta</taxon>
        <taxon>Spermatophyta</taxon>
        <taxon>Magnoliopsida</taxon>
        <taxon>Liliopsida</taxon>
        <taxon>Asparagales</taxon>
        <taxon>Orchidaceae</taxon>
        <taxon>Epidendroideae</taxon>
        <taxon>Cymbidieae</taxon>
        <taxon>Oncidiinae</taxon>
        <taxon>Erycina</taxon>
    </lineage>
</organism>
<evidence type="ECO:0000256" key="5">
    <source>
        <dbReference type="ARBA" id="ARBA00023242"/>
    </source>
</evidence>
<dbReference type="Gene3D" id="3.40.1810.10">
    <property type="entry name" value="Transcription factor, MADS-box"/>
    <property type="match status" value="1"/>
</dbReference>
<comment type="subcellular location">
    <subcellularLocation>
        <location evidence="1">Nucleus</location>
    </subcellularLocation>
</comment>
<evidence type="ECO:0000313" key="9">
    <source>
        <dbReference type="EMBL" id="AHM92086.1"/>
    </source>
</evidence>
<dbReference type="AlphaFoldDB" id="X2FB23"/>
<feature type="domain" description="K-box" evidence="8">
    <location>
        <begin position="74"/>
        <end position="169"/>
    </location>
</feature>
<keyword evidence="2" id="KW-0805">Transcription regulation</keyword>
<evidence type="ECO:0000259" key="7">
    <source>
        <dbReference type="PROSITE" id="PS50066"/>
    </source>
</evidence>
<keyword evidence="4" id="KW-0804">Transcription</keyword>
<evidence type="ECO:0000256" key="2">
    <source>
        <dbReference type="ARBA" id="ARBA00023015"/>
    </source>
</evidence>
<reference evidence="9" key="1">
    <citation type="submission" date="2013-12" db="EMBL/GenBank/DDBJ databases">
        <title>Transcriptome-wide analysis of MADS-box gene family in the orchid Erycina pusilla.</title>
        <authorList>
            <person name="Lin C.-S."/>
            <person name="Shih M.-C."/>
            <person name="Chan M.-T."/>
            <person name="Chou M.-L."/>
        </authorList>
    </citation>
    <scope>NUCLEOTIDE SEQUENCE</scope>
</reference>
<dbReference type="PRINTS" id="PR00404">
    <property type="entry name" value="MADSDOMAIN"/>
</dbReference>
<dbReference type="GO" id="GO:0046983">
    <property type="term" value="F:protein dimerization activity"/>
    <property type="evidence" value="ECO:0007669"/>
    <property type="project" value="InterPro"/>
</dbReference>